<dbReference type="InterPro" id="IPR000412">
    <property type="entry name" value="ABC_2_transport"/>
</dbReference>
<feature type="domain" description="ABC-2 type transporter transmembrane" evidence="7">
    <location>
        <begin position="16"/>
        <end position="205"/>
    </location>
</feature>
<dbReference type="Pfam" id="PF01061">
    <property type="entry name" value="ABC2_membrane"/>
    <property type="match status" value="1"/>
</dbReference>
<dbReference type="InterPro" id="IPR013525">
    <property type="entry name" value="ABC2_TM"/>
</dbReference>
<dbReference type="InterPro" id="IPR051784">
    <property type="entry name" value="Nod_factor_ABC_transporter"/>
</dbReference>
<dbReference type="PANTHER" id="PTHR43229">
    <property type="entry name" value="NODULATION PROTEIN J"/>
    <property type="match status" value="1"/>
</dbReference>
<evidence type="ECO:0000256" key="6">
    <source>
        <dbReference type="SAM" id="Phobius"/>
    </source>
</evidence>
<reference evidence="8 9" key="1">
    <citation type="submission" date="2023-05" db="EMBL/GenBank/DDBJ databases">
        <title>Pseudoalteromonas ardens sp. nov., Pseudoalteromonas obscura sp. nov., and Pseudoalteromonas umbrosa sp. nov., isolated from the coral Montipora capitata.</title>
        <authorList>
            <person name="Thomas E.M."/>
            <person name="Smith E.M."/>
            <person name="Papke E."/>
            <person name="Shlafstein M.D."/>
            <person name="Oline D.K."/>
            <person name="Videau P."/>
            <person name="Saw J.H."/>
            <person name="Strangman W.K."/>
            <person name="Ushijima B."/>
        </authorList>
    </citation>
    <scope>NUCLEOTIDE SEQUENCE [LARGE SCALE GENOMIC DNA]</scope>
    <source>
        <strain evidence="8 9">P94</strain>
    </source>
</reference>
<accession>A0ABT7ETL1</accession>
<keyword evidence="5 6" id="KW-0472">Membrane</keyword>
<dbReference type="PIRSF" id="PIRSF006648">
    <property type="entry name" value="DrrB"/>
    <property type="match status" value="1"/>
</dbReference>
<organism evidence="8 9">
    <name type="scientific">Pseudoalteromonas obscura</name>
    <dbReference type="NCBI Taxonomy" id="3048491"/>
    <lineage>
        <taxon>Bacteria</taxon>
        <taxon>Pseudomonadati</taxon>
        <taxon>Pseudomonadota</taxon>
        <taxon>Gammaproteobacteria</taxon>
        <taxon>Alteromonadales</taxon>
        <taxon>Pseudoalteromonadaceae</taxon>
        <taxon>Pseudoalteromonas</taxon>
    </lineage>
</organism>
<evidence type="ECO:0000256" key="5">
    <source>
        <dbReference type="ARBA" id="ARBA00023136"/>
    </source>
</evidence>
<proteinExistence type="inferred from homology"/>
<evidence type="ECO:0000259" key="7">
    <source>
        <dbReference type="Pfam" id="PF01061"/>
    </source>
</evidence>
<keyword evidence="4 6" id="KW-1133">Transmembrane helix</keyword>
<dbReference type="EMBL" id="JASJUT010000016">
    <property type="protein sequence ID" value="MDK2598334.1"/>
    <property type="molecule type" value="Genomic_DNA"/>
</dbReference>
<dbReference type="RefSeq" id="WP_284138760.1">
    <property type="nucleotide sequence ID" value="NZ_JASJUT010000016.1"/>
</dbReference>
<evidence type="ECO:0000313" key="9">
    <source>
        <dbReference type="Proteomes" id="UP001231915"/>
    </source>
</evidence>
<gene>
    <name evidence="8" type="ORF">QNM18_25090</name>
</gene>
<feature type="transmembrane region" description="Helical" evidence="6">
    <location>
        <begin position="135"/>
        <end position="158"/>
    </location>
</feature>
<feature type="transmembrane region" description="Helical" evidence="6">
    <location>
        <begin position="20"/>
        <end position="41"/>
    </location>
</feature>
<comment type="caution">
    <text evidence="8">The sequence shown here is derived from an EMBL/GenBank/DDBJ whole genome shotgun (WGS) entry which is preliminary data.</text>
</comment>
<feature type="transmembrane region" description="Helical" evidence="6">
    <location>
        <begin position="98"/>
        <end position="123"/>
    </location>
</feature>
<keyword evidence="3 6" id="KW-0812">Transmembrane</keyword>
<evidence type="ECO:0000256" key="2">
    <source>
        <dbReference type="ARBA" id="ARBA00007783"/>
    </source>
</evidence>
<keyword evidence="9" id="KW-1185">Reference proteome</keyword>
<dbReference type="PANTHER" id="PTHR43229:SF3">
    <property type="entry name" value="ABC-TYPE MULTIDRUG TRANSPORT SYSTEM, PERMEASE COMPONENT"/>
    <property type="match status" value="1"/>
</dbReference>
<sequence>MMNIPLYSLRQEAWCDLKNVFRSLGFVIPVLAFPCAFYLFFGVTMGDPTTSSYLLINYIIFGVIGPALFNFGVNVATERENGLLTLKQLSPMPASQYLLGKTFTAIVFSSLIFVLLSCLAVVLAGVNMAFQQWMLLYFLAVFSTIPFCMLGLCMGLSFSAKTAPALVNLVYLPISMLSGLWLPIALFPEVLQLLAWLLPSYHLSQLGLSILSLHQGFELSWHVIGVMAFTLPCAWLATKKYNSLQ</sequence>
<evidence type="ECO:0000256" key="3">
    <source>
        <dbReference type="ARBA" id="ARBA00022692"/>
    </source>
</evidence>
<comment type="similarity">
    <text evidence="2">Belongs to the ABC-2 integral membrane protein family.</text>
</comment>
<feature type="transmembrane region" description="Helical" evidence="6">
    <location>
        <begin position="53"/>
        <end position="77"/>
    </location>
</feature>
<name>A0ABT7ETL1_9GAMM</name>
<evidence type="ECO:0000256" key="1">
    <source>
        <dbReference type="ARBA" id="ARBA00004141"/>
    </source>
</evidence>
<feature type="transmembrane region" description="Helical" evidence="6">
    <location>
        <begin position="170"/>
        <end position="199"/>
    </location>
</feature>
<feature type="transmembrane region" description="Helical" evidence="6">
    <location>
        <begin position="219"/>
        <end position="238"/>
    </location>
</feature>
<evidence type="ECO:0000256" key="4">
    <source>
        <dbReference type="ARBA" id="ARBA00022989"/>
    </source>
</evidence>
<protein>
    <submittedName>
        <fullName evidence="8">ABC transporter permease</fullName>
    </submittedName>
</protein>
<dbReference type="Proteomes" id="UP001231915">
    <property type="component" value="Unassembled WGS sequence"/>
</dbReference>
<comment type="subcellular location">
    <subcellularLocation>
        <location evidence="1">Membrane</location>
        <topology evidence="1">Multi-pass membrane protein</topology>
    </subcellularLocation>
</comment>
<evidence type="ECO:0000313" key="8">
    <source>
        <dbReference type="EMBL" id="MDK2598334.1"/>
    </source>
</evidence>